<reference evidence="2" key="1">
    <citation type="submission" date="2014-11" db="EMBL/GenBank/DDBJ databases">
        <authorList>
            <person name="Amaro Gonzalez C."/>
        </authorList>
    </citation>
    <scope>NUCLEOTIDE SEQUENCE</scope>
</reference>
<reference evidence="2" key="2">
    <citation type="journal article" date="2015" name="Fish Shellfish Immunol.">
        <title>Early steps in the European eel (Anguilla anguilla)-Vibrio vulnificus interaction in the gills: Role of the RtxA13 toxin.</title>
        <authorList>
            <person name="Callol A."/>
            <person name="Pajuelo D."/>
            <person name="Ebbesson L."/>
            <person name="Teles M."/>
            <person name="MacKenzie S."/>
            <person name="Amaro C."/>
        </authorList>
    </citation>
    <scope>NUCLEOTIDE SEQUENCE</scope>
</reference>
<dbReference type="EMBL" id="GBXM01035183">
    <property type="protein sequence ID" value="JAH73394.1"/>
    <property type="molecule type" value="Transcribed_RNA"/>
</dbReference>
<sequence>MSTSHNSEWKFCRNPHSSSDMK</sequence>
<protein>
    <submittedName>
        <fullName evidence="2">Uncharacterized protein</fullName>
    </submittedName>
</protein>
<organism evidence="2">
    <name type="scientific">Anguilla anguilla</name>
    <name type="common">European freshwater eel</name>
    <name type="synonym">Muraena anguilla</name>
    <dbReference type="NCBI Taxonomy" id="7936"/>
    <lineage>
        <taxon>Eukaryota</taxon>
        <taxon>Metazoa</taxon>
        <taxon>Chordata</taxon>
        <taxon>Craniata</taxon>
        <taxon>Vertebrata</taxon>
        <taxon>Euteleostomi</taxon>
        <taxon>Actinopterygii</taxon>
        <taxon>Neopterygii</taxon>
        <taxon>Teleostei</taxon>
        <taxon>Anguilliformes</taxon>
        <taxon>Anguillidae</taxon>
        <taxon>Anguilla</taxon>
    </lineage>
</organism>
<evidence type="ECO:0000313" key="2">
    <source>
        <dbReference type="EMBL" id="JAH73394.1"/>
    </source>
</evidence>
<name>A0A0E9V5K4_ANGAN</name>
<dbReference type="AlphaFoldDB" id="A0A0E9V5K4"/>
<accession>A0A0E9V5K4</accession>
<evidence type="ECO:0000256" key="1">
    <source>
        <dbReference type="SAM" id="MobiDB-lite"/>
    </source>
</evidence>
<feature type="region of interest" description="Disordered" evidence="1">
    <location>
        <begin position="1"/>
        <end position="22"/>
    </location>
</feature>
<proteinExistence type="predicted"/>